<organism evidence="5 6">
    <name type="scientific">Siphonobacter aquaeclarae</name>
    <dbReference type="NCBI Taxonomy" id="563176"/>
    <lineage>
        <taxon>Bacteria</taxon>
        <taxon>Pseudomonadati</taxon>
        <taxon>Bacteroidota</taxon>
        <taxon>Cytophagia</taxon>
        <taxon>Cytophagales</taxon>
        <taxon>Cytophagaceae</taxon>
        <taxon>Siphonobacter</taxon>
    </lineage>
</organism>
<proteinExistence type="inferred from homology"/>
<evidence type="ECO:0000256" key="3">
    <source>
        <dbReference type="ARBA" id="ARBA00023125"/>
    </source>
</evidence>
<protein>
    <submittedName>
        <fullName evidence="5">Predicted transcriptional regulator</fullName>
    </submittedName>
</protein>
<dbReference type="GO" id="GO:0045892">
    <property type="term" value="P:negative regulation of DNA-templated transcription"/>
    <property type="evidence" value="ECO:0007669"/>
    <property type="project" value="InterPro"/>
</dbReference>
<comment type="similarity">
    <text evidence="1">Belongs to the BlaI transcriptional regulatory family.</text>
</comment>
<keyword evidence="4" id="KW-0804">Transcription</keyword>
<gene>
    <name evidence="5" type="ORF">SAMN04488090_3724</name>
</gene>
<dbReference type="Proteomes" id="UP000198901">
    <property type="component" value="Unassembled WGS sequence"/>
</dbReference>
<dbReference type="InterPro" id="IPR005650">
    <property type="entry name" value="BlaI_family"/>
</dbReference>
<dbReference type="InterPro" id="IPR036390">
    <property type="entry name" value="WH_DNA-bd_sf"/>
</dbReference>
<accession>A0A1G9U8K6</accession>
<keyword evidence="2" id="KW-0805">Transcription regulation</keyword>
<evidence type="ECO:0000256" key="2">
    <source>
        <dbReference type="ARBA" id="ARBA00023015"/>
    </source>
</evidence>
<dbReference type="GO" id="GO:0003677">
    <property type="term" value="F:DNA binding"/>
    <property type="evidence" value="ECO:0007669"/>
    <property type="project" value="UniProtKB-KW"/>
</dbReference>
<dbReference type="AlphaFoldDB" id="A0A1G9U8K6"/>
<dbReference type="EMBL" id="FNGS01000007">
    <property type="protein sequence ID" value="SDM56317.1"/>
    <property type="molecule type" value="Genomic_DNA"/>
</dbReference>
<dbReference type="STRING" id="563176.SAMN04488090_3724"/>
<dbReference type="Gene3D" id="1.10.10.10">
    <property type="entry name" value="Winged helix-like DNA-binding domain superfamily/Winged helix DNA-binding domain"/>
    <property type="match status" value="1"/>
</dbReference>
<evidence type="ECO:0000256" key="4">
    <source>
        <dbReference type="ARBA" id="ARBA00023163"/>
    </source>
</evidence>
<evidence type="ECO:0000256" key="1">
    <source>
        <dbReference type="ARBA" id="ARBA00011046"/>
    </source>
</evidence>
<sequence>MEKLTPSEEQAMLTLWRIGQGTLGVVLDAMSEPKPHYNTLASTFKNLERKGYVRNKRYGSVYEYYPAVEREQMADRVVEDYFGDSYKSLVTHFAKEQKISADDLRDILSLIEKGKQP</sequence>
<name>A0A1G9U8K6_9BACT</name>
<dbReference type="Pfam" id="PF03965">
    <property type="entry name" value="Penicillinase_R"/>
    <property type="match status" value="1"/>
</dbReference>
<dbReference type="SUPFAM" id="SSF46785">
    <property type="entry name" value="Winged helix' DNA-binding domain"/>
    <property type="match status" value="1"/>
</dbReference>
<reference evidence="5 6" key="1">
    <citation type="submission" date="2016-10" db="EMBL/GenBank/DDBJ databases">
        <authorList>
            <person name="de Groot N.N."/>
        </authorList>
    </citation>
    <scope>NUCLEOTIDE SEQUENCE [LARGE SCALE GENOMIC DNA]</scope>
    <source>
        <strain evidence="5 6">DSM 21668</strain>
    </source>
</reference>
<dbReference type="Gene3D" id="1.10.4040.10">
    <property type="entry name" value="Penicillinase repressor domain"/>
    <property type="match status" value="1"/>
</dbReference>
<evidence type="ECO:0000313" key="6">
    <source>
        <dbReference type="Proteomes" id="UP000198901"/>
    </source>
</evidence>
<dbReference type="InterPro" id="IPR036388">
    <property type="entry name" value="WH-like_DNA-bd_sf"/>
</dbReference>
<dbReference type="OrthoDB" id="1098508at2"/>
<dbReference type="RefSeq" id="WP_093205731.1">
    <property type="nucleotide sequence ID" value="NZ_FNGS01000007.1"/>
</dbReference>
<evidence type="ECO:0000313" key="5">
    <source>
        <dbReference type="EMBL" id="SDM56317.1"/>
    </source>
</evidence>
<keyword evidence="3" id="KW-0238">DNA-binding</keyword>
<keyword evidence="6" id="KW-1185">Reference proteome</keyword>